<keyword evidence="2" id="KW-1185">Reference proteome</keyword>
<name>A0A4D6M8U2_VIGUN</name>
<reference evidence="1 2" key="1">
    <citation type="submission" date="2019-04" db="EMBL/GenBank/DDBJ databases">
        <title>An improved genome assembly and genetic linkage map for asparagus bean, Vigna unguiculata ssp. sesquipedialis.</title>
        <authorList>
            <person name="Xia Q."/>
            <person name="Zhang R."/>
            <person name="Dong Y."/>
        </authorList>
    </citation>
    <scope>NUCLEOTIDE SEQUENCE [LARGE SCALE GENOMIC DNA]</scope>
    <source>
        <tissue evidence="1">Leaf</tissue>
    </source>
</reference>
<evidence type="ECO:0000313" key="1">
    <source>
        <dbReference type="EMBL" id="QCD97377.1"/>
    </source>
</evidence>
<proteinExistence type="predicted"/>
<sequence length="79" mass="8904">MGDRNCSNLFRHKSSPVGFFSIENGKHLIQGLGAGIIPSILDVNILDEVFETTVIPRFFSRGVCNHDHCLKLTVFFLRQ</sequence>
<dbReference type="Proteomes" id="UP000501690">
    <property type="component" value="Linkage Group LG6"/>
</dbReference>
<protein>
    <submittedName>
        <fullName evidence="1">Uncharacterized protein</fullName>
    </submittedName>
</protein>
<gene>
    <name evidence="1" type="ORF">DEO72_LG6g2087</name>
</gene>
<accession>A0A4D6M8U2</accession>
<dbReference type="AlphaFoldDB" id="A0A4D6M8U2"/>
<organism evidence="1 2">
    <name type="scientific">Vigna unguiculata</name>
    <name type="common">Cowpea</name>
    <dbReference type="NCBI Taxonomy" id="3917"/>
    <lineage>
        <taxon>Eukaryota</taxon>
        <taxon>Viridiplantae</taxon>
        <taxon>Streptophyta</taxon>
        <taxon>Embryophyta</taxon>
        <taxon>Tracheophyta</taxon>
        <taxon>Spermatophyta</taxon>
        <taxon>Magnoliopsida</taxon>
        <taxon>eudicotyledons</taxon>
        <taxon>Gunneridae</taxon>
        <taxon>Pentapetalae</taxon>
        <taxon>rosids</taxon>
        <taxon>fabids</taxon>
        <taxon>Fabales</taxon>
        <taxon>Fabaceae</taxon>
        <taxon>Papilionoideae</taxon>
        <taxon>50 kb inversion clade</taxon>
        <taxon>NPAAA clade</taxon>
        <taxon>indigoferoid/millettioid clade</taxon>
        <taxon>Phaseoleae</taxon>
        <taxon>Vigna</taxon>
    </lineage>
</organism>
<dbReference type="EMBL" id="CP039350">
    <property type="protein sequence ID" value="QCD97377.1"/>
    <property type="molecule type" value="Genomic_DNA"/>
</dbReference>
<evidence type="ECO:0000313" key="2">
    <source>
        <dbReference type="Proteomes" id="UP000501690"/>
    </source>
</evidence>